<dbReference type="SUPFAM" id="SSF53335">
    <property type="entry name" value="S-adenosyl-L-methionine-dependent methyltransferases"/>
    <property type="match status" value="1"/>
</dbReference>
<evidence type="ECO:0000256" key="1">
    <source>
        <dbReference type="ARBA" id="ARBA00022679"/>
    </source>
</evidence>
<proteinExistence type="inferred from homology"/>
<dbReference type="GO" id="GO:0030791">
    <property type="term" value="F:arsenite methyltransferase activity"/>
    <property type="evidence" value="ECO:0007669"/>
    <property type="project" value="UniProtKB-EC"/>
</dbReference>
<dbReference type="PANTHER" id="PTHR43675">
    <property type="entry name" value="ARSENITE METHYLTRANSFERASE"/>
    <property type="match status" value="1"/>
</dbReference>
<name>A0AAD5WU90_9PEZI</name>
<gene>
    <name evidence="11" type="ORF">MKZ38_007358</name>
</gene>
<sequence>MDKQAIYDKVAEHYSAHASGSQAGAYGQSVAKSFGYTEEELTGIPQESNLGLSCGNPLAITSLTEGETIIDLGSGAGFDIFLASKRVGATGRAIGVDMNRDMLALAAKNKAKAGTSADNVSFVDSQITDIALEDGIADCIISNCVINLVPEGDKHLVFKEMARLLKPGGRVAISDILAKKPLAGVLRDCMALYAGCIGGASQVSQYEEYLQAAGFTGILLTDTESDLNVYIDTLPDGSMRTRKPQGAGTLSSCCPPQPAAKSCCSSQPAEKPCCAKEKLDSGCCKNGKAENGCCGTEEKPRLDETSIEEANELLRTMDLNGWDPTRYMPSKARHASQSSQGYDYAQHRTVPFPASDNQQHQRWDFAGGNQSLSLFEEGSPPSPSSSLGQKLQTRLLPSHKESPLYQTPSNTSSVASTDFSKNTPAASWSSSSSSSPRISSQAGQTRSKEIMLAIAMMVAGFDIEVLGCARKDREDGKVGEERKTSEECSQLCHDVARWGFEGRDEEDGNEGEG</sequence>
<evidence type="ECO:0000256" key="7">
    <source>
        <dbReference type="ARBA" id="ARBA00047943"/>
    </source>
</evidence>
<feature type="region of interest" description="Disordered" evidence="9">
    <location>
        <begin position="320"/>
        <end position="343"/>
    </location>
</feature>
<evidence type="ECO:0000256" key="3">
    <source>
        <dbReference type="ARBA" id="ARBA00034487"/>
    </source>
</evidence>
<comment type="caution">
    <text evidence="11">The sequence shown here is derived from an EMBL/GenBank/DDBJ whole genome shotgun (WGS) entry which is preliminary data.</text>
</comment>
<dbReference type="PANTHER" id="PTHR43675:SF8">
    <property type="entry name" value="ARSENITE METHYLTRANSFERASE"/>
    <property type="match status" value="1"/>
</dbReference>
<organism evidence="11 12">
    <name type="scientific">Zalerion maritima</name>
    <dbReference type="NCBI Taxonomy" id="339359"/>
    <lineage>
        <taxon>Eukaryota</taxon>
        <taxon>Fungi</taxon>
        <taxon>Dikarya</taxon>
        <taxon>Ascomycota</taxon>
        <taxon>Pezizomycotina</taxon>
        <taxon>Sordariomycetes</taxon>
        <taxon>Lulworthiomycetidae</taxon>
        <taxon>Lulworthiales</taxon>
        <taxon>Lulworthiaceae</taxon>
        <taxon>Zalerion</taxon>
    </lineage>
</organism>
<comment type="catalytic activity">
    <reaction evidence="8">
        <text>arsenic triglutathione + 3 [thioredoxin]-dithiol + 3 S-adenosyl-L-methionine = trimethylarsine + 3 [thioredoxin]-disulfide + 3 glutathione + 3 S-adenosyl-L-homocysteine + 3 H(+)</text>
        <dbReference type="Rhea" id="RHEA:69432"/>
        <dbReference type="Rhea" id="RHEA-COMP:10698"/>
        <dbReference type="Rhea" id="RHEA-COMP:10700"/>
        <dbReference type="ChEBI" id="CHEBI:15378"/>
        <dbReference type="ChEBI" id="CHEBI:27130"/>
        <dbReference type="ChEBI" id="CHEBI:29950"/>
        <dbReference type="ChEBI" id="CHEBI:50058"/>
        <dbReference type="ChEBI" id="CHEBI:57856"/>
        <dbReference type="ChEBI" id="CHEBI:57925"/>
        <dbReference type="ChEBI" id="CHEBI:59789"/>
        <dbReference type="ChEBI" id="CHEBI:183640"/>
        <dbReference type="EC" id="2.1.1.137"/>
    </reaction>
</comment>
<dbReference type="Gene3D" id="3.40.50.150">
    <property type="entry name" value="Vaccinia Virus protein VP39"/>
    <property type="match status" value="1"/>
</dbReference>
<evidence type="ECO:0000256" key="5">
    <source>
        <dbReference type="ARBA" id="ARBA00034545"/>
    </source>
</evidence>
<dbReference type="InterPro" id="IPR026669">
    <property type="entry name" value="Arsenite_MeTrfase-like"/>
</dbReference>
<feature type="domain" description="Methyltransferase" evidence="10">
    <location>
        <begin position="64"/>
        <end position="214"/>
    </location>
</feature>
<keyword evidence="1" id="KW-0808">Transferase</keyword>
<feature type="compositionally biased region" description="Polar residues" evidence="9">
    <location>
        <begin position="404"/>
        <end position="426"/>
    </location>
</feature>
<evidence type="ECO:0000256" key="4">
    <source>
        <dbReference type="ARBA" id="ARBA00034521"/>
    </source>
</evidence>
<comment type="catalytic activity">
    <reaction evidence="7">
        <text>arsenic triglutathione + 2 [thioredoxin]-dithiol + 2 S-adenosyl-L-methionine + H2O = dimethylarsinous acid + 2 [thioredoxin]-disulfide + 3 glutathione + 2 S-adenosyl-L-homocysteine + 2 H(+)</text>
        <dbReference type="Rhea" id="RHEA:69464"/>
        <dbReference type="Rhea" id="RHEA-COMP:10698"/>
        <dbReference type="Rhea" id="RHEA-COMP:10700"/>
        <dbReference type="ChEBI" id="CHEBI:15377"/>
        <dbReference type="ChEBI" id="CHEBI:15378"/>
        <dbReference type="ChEBI" id="CHEBI:23808"/>
        <dbReference type="ChEBI" id="CHEBI:29950"/>
        <dbReference type="ChEBI" id="CHEBI:50058"/>
        <dbReference type="ChEBI" id="CHEBI:57856"/>
        <dbReference type="ChEBI" id="CHEBI:57925"/>
        <dbReference type="ChEBI" id="CHEBI:59789"/>
        <dbReference type="ChEBI" id="CHEBI:183640"/>
        <dbReference type="EC" id="2.1.1.137"/>
    </reaction>
</comment>
<evidence type="ECO:0000259" key="10">
    <source>
        <dbReference type="Pfam" id="PF13847"/>
    </source>
</evidence>
<keyword evidence="2" id="KW-0949">S-adenosyl-L-methionine</keyword>
<dbReference type="EC" id="2.1.1.137" evidence="4"/>
<feature type="compositionally biased region" description="Low complexity" evidence="9">
    <location>
        <begin position="427"/>
        <end position="440"/>
    </location>
</feature>
<feature type="compositionally biased region" description="Low complexity" evidence="9">
    <location>
        <begin position="371"/>
        <end position="388"/>
    </location>
</feature>
<evidence type="ECO:0000313" key="12">
    <source>
        <dbReference type="Proteomes" id="UP001201980"/>
    </source>
</evidence>
<protein>
    <recommendedName>
        <fullName evidence="5">Arsenite methyltransferase</fullName>
        <ecNumber evidence="4">2.1.1.137</ecNumber>
    </recommendedName>
</protein>
<dbReference type="Proteomes" id="UP001201980">
    <property type="component" value="Unassembled WGS sequence"/>
</dbReference>
<comment type="catalytic activity">
    <reaction evidence="6">
        <text>arsenic triglutathione + [thioredoxin]-dithiol + S-adenosyl-L-methionine + 2 H2O = methylarsonous acid + [thioredoxin]-disulfide + 3 glutathione + S-adenosyl-L-homocysteine + H(+)</text>
        <dbReference type="Rhea" id="RHEA:69460"/>
        <dbReference type="Rhea" id="RHEA-COMP:10698"/>
        <dbReference type="Rhea" id="RHEA-COMP:10700"/>
        <dbReference type="ChEBI" id="CHEBI:15377"/>
        <dbReference type="ChEBI" id="CHEBI:15378"/>
        <dbReference type="ChEBI" id="CHEBI:17826"/>
        <dbReference type="ChEBI" id="CHEBI:29950"/>
        <dbReference type="ChEBI" id="CHEBI:50058"/>
        <dbReference type="ChEBI" id="CHEBI:57856"/>
        <dbReference type="ChEBI" id="CHEBI:57925"/>
        <dbReference type="ChEBI" id="CHEBI:59789"/>
        <dbReference type="ChEBI" id="CHEBI:183640"/>
        <dbReference type="EC" id="2.1.1.137"/>
    </reaction>
</comment>
<evidence type="ECO:0000256" key="9">
    <source>
        <dbReference type="SAM" id="MobiDB-lite"/>
    </source>
</evidence>
<keyword evidence="12" id="KW-1185">Reference proteome</keyword>
<evidence type="ECO:0000256" key="6">
    <source>
        <dbReference type="ARBA" id="ARBA00047941"/>
    </source>
</evidence>
<dbReference type="InterPro" id="IPR029063">
    <property type="entry name" value="SAM-dependent_MTases_sf"/>
</dbReference>
<reference evidence="11" key="1">
    <citation type="submission" date="2022-07" db="EMBL/GenBank/DDBJ databases">
        <title>Draft genome sequence of Zalerion maritima ATCC 34329, a (micro)plastics degrading marine fungus.</title>
        <authorList>
            <person name="Paco A."/>
            <person name="Goncalves M.F.M."/>
            <person name="Rocha-Santos T.A.P."/>
            <person name="Alves A."/>
        </authorList>
    </citation>
    <scope>NUCLEOTIDE SEQUENCE</scope>
    <source>
        <strain evidence="11">ATCC 34329</strain>
    </source>
</reference>
<dbReference type="EMBL" id="JAKWBI020000046">
    <property type="protein sequence ID" value="KAJ2904740.1"/>
    <property type="molecule type" value="Genomic_DNA"/>
</dbReference>
<evidence type="ECO:0000256" key="2">
    <source>
        <dbReference type="ARBA" id="ARBA00022691"/>
    </source>
</evidence>
<feature type="region of interest" description="Disordered" evidence="9">
    <location>
        <begin position="371"/>
        <end position="444"/>
    </location>
</feature>
<dbReference type="InterPro" id="IPR025714">
    <property type="entry name" value="Methyltranfer_dom"/>
</dbReference>
<accession>A0AAD5WU90</accession>
<evidence type="ECO:0000256" key="8">
    <source>
        <dbReference type="ARBA" id="ARBA00048428"/>
    </source>
</evidence>
<dbReference type="AlphaFoldDB" id="A0AAD5WU90"/>
<comment type="similarity">
    <text evidence="3">Belongs to the methyltransferase superfamily. Arsenite methyltransferase family.</text>
</comment>
<dbReference type="Pfam" id="PF13847">
    <property type="entry name" value="Methyltransf_31"/>
    <property type="match status" value="1"/>
</dbReference>
<dbReference type="CDD" id="cd02440">
    <property type="entry name" value="AdoMet_MTases"/>
    <property type="match status" value="1"/>
</dbReference>
<evidence type="ECO:0000313" key="11">
    <source>
        <dbReference type="EMBL" id="KAJ2904740.1"/>
    </source>
</evidence>